<reference evidence="2 8" key="1">
    <citation type="journal article" date="2014" name="J. Bacteriol.">
        <title>Role of an Archaeal PitA Transporter in the Copper and Arsenic Resistance of Metallosphaera sedula, an Extreme Thermoacidophile.</title>
        <authorList>
            <person name="McCarthy S."/>
            <person name="Ai C."/>
            <person name="Wheaton G."/>
            <person name="Tevatia R."/>
            <person name="Eckrich V."/>
            <person name="Kelly R."/>
            <person name="Blum P."/>
        </authorList>
    </citation>
    <scope>NUCLEOTIDE SEQUENCE [LARGE SCALE GENOMIC DNA]</scope>
    <source>
        <strain evidence="2 8">CuR1</strain>
    </source>
</reference>
<feature type="transmembrane region" description="Helical" evidence="1">
    <location>
        <begin position="29"/>
        <end position="48"/>
    </location>
</feature>
<organism evidence="2 8">
    <name type="scientific">Metallosphaera sedula</name>
    <dbReference type="NCBI Taxonomy" id="43687"/>
    <lineage>
        <taxon>Archaea</taxon>
        <taxon>Thermoproteota</taxon>
        <taxon>Thermoprotei</taxon>
        <taxon>Sulfolobales</taxon>
        <taxon>Sulfolobaceae</taxon>
        <taxon>Metallosphaera</taxon>
    </lineage>
</organism>
<feature type="transmembrane region" description="Helical" evidence="1">
    <location>
        <begin position="206"/>
        <end position="224"/>
    </location>
</feature>
<dbReference type="EMBL" id="CP012175">
    <property type="protein sequence ID" value="AKV81107.1"/>
    <property type="molecule type" value="Genomic_DNA"/>
</dbReference>
<dbReference type="PANTHER" id="PTHR39419">
    <property type="entry name" value="SLL0814 PROTEIN"/>
    <property type="match status" value="1"/>
</dbReference>
<evidence type="ECO:0000256" key="1">
    <source>
        <dbReference type="SAM" id="Phobius"/>
    </source>
</evidence>
<keyword evidence="1" id="KW-0812">Transmembrane</keyword>
<evidence type="ECO:0000313" key="12">
    <source>
        <dbReference type="Proteomes" id="UP000062475"/>
    </source>
</evidence>
<evidence type="ECO:0000313" key="9">
    <source>
        <dbReference type="Proteomes" id="UP000056255"/>
    </source>
</evidence>
<evidence type="ECO:0000313" key="6">
    <source>
        <dbReference type="EMBL" id="AKV81107.1"/>
    </source>
</evidence>
<evidence type="ECO:0000313" key="4">
    <source>
        <dbReference type="EMBL" id="AKV76610.1"/>
    </source>
</evidence>
<dbReference type="OrthoDB" id="107798at2157"/>
<feature type="transmembrane region" description="Helical" evidence="1">
    <location>
        <begin position="55"/>
        <end position="73"/>
    </location>
</feature>
<evidence type="ECO:0000313" key="7">
    <source>
        <dbReference type="EMBL" id="AKV83345.1"/>
    </source>
</evidence>
<gene>
    <name evidence="2" type="ORF">HA72_1360</name>
    <name evidence="3" type="ORF">MsedA_1378</name>
    <name evidence="4" type="ORF">MsedB_1380</name>
    <name evidence="5" type="ORF">MsedC_1378</name>
    <name evidence="6" type="ORF">MsedD_1379</name>
    <name evidence="7" type="ORF">MsedE_1384</name>
</gene>
<dbReference type="Proteomes" id="UP000068832">
    <property type="component" value="Chromosome"/>
</dbReference>
<feature type="transmembrane region" description="Helical" evidence="1">
    <location>
        <begin position="148"/>
        <end position="170"/>
    </location>
</feature>
<sequence>MERIWIVSYAYLVYLFLATLPQLTNLPGFNLGIPILVLIATYFYHSYVKLGRRSVIFFVIGFSIGFLFEFLGVHTGFPFGRYYYTSGLGYEVLGVPIIIPFLWATLAYFSFLPSGNPFISSWIMVIIDLTVDPLFSKFDWHWITPGQYFGVPISNFVSWYFISLLIYVTWSRRVTLIYDPKASLFAYGLILDLALQDYFAGLGLPALISFGVASFSFLTLHVLARRLRYTKSVGEHKNN</sequence>
<evidence type="ECO:0000313" key="11">
    <source>
        <dbReference type="Proteomes" id="UP000062398"/>
    </source>
</evidence>
<feature type="transmembrane region" description="Helical" evidence="1">
    <location>
        <begin position="93"/>
        <end position="111"/>
    </location>
</feature>
<dbReference type="Proteomes" id="UP000061362">
    <property type="component" value="Chromosome"/>
</dbReference>
<dbReference type="Proteomes" id="UP000062475">
    <property type="component" value="Chromosome"/>
</dbReference>
<evidence type="ECO:0000313" key="8">
    <source>
        <dbReference type="Proteomes" id="UP000029084"/>
    </source>
</evidence>
<evidence type="ECO:0000313" key="5">
    <source>
        <dbReference type="EMBL" id="AKV78862.1"/>
    </source>
</evidence>
<dbReference type="PATRIC" id="fig|43687.5.peg.1483"/>
<dbReference type="EMBL" id="CP008822">
    <property type="protein sequence ID" value="AIM27502.1"/>
    <property type="molecule type" value="Genomic_DNA"/>
</dbReference>
<dbReference type="OMA" id="SLYLIMC"/>
<accession>A0A088E6X9</accession>
<evidence type="ECO:0000313" key="3">
    <source>
        <dbReference type="EMBL" id="AKV74371.1"/>
    </source>
</evidence>
<feature type="transmembrane region" description="Helical" evidence="1">
    <location>
        <begin position="5"/>
        <end position="23"/>
    </location>
</feature>
<reference evidence="10 11" key="2">
    <citation type="journal article" date="2015" name="Genome Announc.">
        <title>Complete Genome Sequences of Evolved Arsenate-Resistant Metallosphaera sedula Strains.</title>
        <authorList>
            <person name="Ai C."/>
            <person name="McCarthy S."/>
            <person name="Schackwitz W."/>
            <person name="Martin J."/>
            <person name="Lipzen A."/>
            <person name="Blum P."/>
        </authorList>
    </citation>
    <scope>NUCLEOTIDE SEQUENCE [LARGE SCALE GENOMIC DNA]</scope>
    <source>
        <strain evidence="5 11">ARS120-1</strain>
        <strain evidence="6 10">ARS120-2</strain>
        <strain evidence="3 13">ARS50-1</strain>
        <strain evidence="4 12">ARS50-2</strain>
    </source>
</reference>
<protein>
    <submittedName>
        <fullName evidence="2 3">Membrane protein</fullName>
    </submittedName>
</protein>
<dbReference type="AlphaFoldDB" id="A0A088E6X9"/>
<dbReference type="EMBL" id="CP012174">
    <property type="protein sequence ID" value="AKV78862.1"/>
    <property type="molecule type" value="Genomic_DNA"/>
</dbReference>
<evidence type="ECO:0000313" key="2">
    <source>
        <dbReference type="EMBL" id="AIM27502.1"/>
    </source>
</evidence>
<dbReference type="EMBL" id="CP012172">
    <property type="protein sequence ID" value="AKV74371.1"/>
    <property type="molecule type" value="Genomic_DNA"/>
</dbReference>
<dbReference type="EMBL" id="CP012173">
    <property type="protein sequence ID" value="AKV76610.1"/>
    <property type="molecule type" value="Genomic_DNA"/>
</dbReference>
<dbReference type="RefSeq" id="WP_012021305.1">
    <property type="nucleotide sequence ID" value="NZ_CP008822.1"/>
</dbReference>
<dbReference type="GeneID" id="91755859"/>
<dbReference type="Proteomes" id="UP000029084">
    <property type="component" value="Chromosome"/>
</dbReference>
<keyword evidence="1" id="KW-0472">Membrane</keyword>
<dbReference type="Proteomes" id="UP000056255">
    <property type="component" value="Chromosome"/>
</dbReference>
<dbReference type="PANTHER" id="PTHR39419:SF1">
    <property type="entry name" value="SLL0814 PROTEIN"/>
    <property type="match status" value="1"/>
</dbReference>
<evidence type="ECO:0000313" key="10">
    <source>
        <dbReference type="Proteomes" id="UP000061362"/>
    </source>
</evidence>
<dbReference type="Proteomes" id="UP000062398">
    <property type="component" value="Chromosome"/>
</dbReference>
<dbReference type="InterPro" id="IPR007354">
    <property type="entry name" value="CruF-like"/>
</dbReference>
<evidence type="ECO:0000313" key="13">
    <source>
        <dbReference type="Proteomes" id="UP000068832"/>
    </source>
</evidence>
<dbReference type="Pfam" id="PF04240">
    <property type="entry name" value="Caroten_synth"/>
    <property type="match status" value="1"/>
</dbReference>
<name>A0A088E6X9_9CREN</name>
<reference evidence="7 9" key="3">
    <citation type="submission" date="2015-07" db="EMBL/GenBank/DDBJ databases">
        <title>Physiological, transcriptional responses and genome re-sequencing of acid resistant extremely thermoacidophilic Metallosphaera sedula SARC-M1.</title>
        <authorList>
            <person name="Ai C."/>
            <person name="McCarthy S."/>
            <person name="Eckrich V."/>
            <person name="Rudrappa D."/>
            <person name="Qiu G."/>
            <person name="Blum P."/>
        </authorList>
    </citation>
    <scope>NUCLEOTIDE SEQUENCE [LARGE SCALE GENOMIC DNA]</scope>
    <source>
        <strain evidence="7 9">SARC-M1</strain>
    </source>
</reference>
<dbReference type="EMBL" id="CP012176">
    <property type="protein sequence ID" value="AKV83345.1"/>
    <property type="molecule type" value="Genomic_DNA"/>
</dbReference>
<keyword evidence="1" id="KW-1133">Transmembrane helix</keyword>
<proteinExistence type="predicted"/>